<dbReference type="OrthoDB" id="166089at2"/>
<keyword evidence="4 10" id="KW-1003">Cell membrane</keyword>
<proteinExistence type="inferred from homology"/>
<dbReference type="Pfam" id="PF03748">
    <property type="entry name" value="FliL"/>
    <property type="match status" value="1"/>
</dbReference>
<evidence type="ECO:0000256" key="4">
    <source>
        <dbReference type="ARBA" id="ARBA00022475"/>
    </source>
</evidence>
<comment type="function">
    <text evidence="1 10">Controls the rotational direction of flagella during chemotaxis.</text>
</comment>
<keyword evidence="7 10" id="KW-0283">Flagellar rotation</keyword>
<keyword evidence="11" id="KW-0966">Cell projection</keyword>
<organism evidence="11 12">
    <name type="scientific">Clostridium isatidis</name>
    <dbReference type="NCBI Taxonomy" id="182773"/>
    <lineage>
        <taxon>Bacteria</taxon>
        <taxon>Bacillati</taxon>
        <taxon>Bacillota</taxon>
        <taxon>Clostridia</taxon>
        <taxon>Eubacteriales</taxon>
        <taxon>Clostridiaceae</taxon>
        <taxon>Clostridium</taxon>
    </lineage>
</organism>
<evidence type="ECO:0000313" key="11">
    <source>
        <dbReference type="EMBL" id="ASW43089.1"/>
    </source>
</evidence>
<dbReference type="GO" id="GO:0006935">
    <property type="term" value="P:chemotaxis"/>
    <property type="evidence" value="ECO:0007669"/>
    <property type="project" value="UniProtKB-KW"/>
</dbReference>
<protein>
    <recommendedName>
        <fullName evidence="10">Flagellar protein FliL</fullName>
    </recommendedName>
</protein>
<keyword evidence="5 10" id="KW-0145">Chemotaxis</keyword>
<evidence type="ECO:0000256" key="3">
    <source>
        <dbReference type="ARBA" id="ARBA00008281"/>
    </source>
</evidence>
<evidence type="ECO:0000256" key="1">
    <source>
        <dbReference type="ARBA" id="ARBA00002254"/>
    </source>
</evidence>
<keyword evidence="8" id="KW-1133">Transmembrane helix</keyword>
<evidence type="ECO:0000256" key="10">
    <source>
        <dbReference type="RuleBase" id="RU364125"/>
    </source>
</evidence>
<evidence type="ECO:0000313" key="12">
    <source>
        <dbReference type="Proteomes" id="UP000264883"/>
    </source>
</evidence>
<comment type="similarity">
    <text evidence="3 10">Belongs to the FliL family.</text>
</comment>
<evidence type="ECO:0000256" key="8">
    <source>
        <dbReference type="ARBA" id="ARBA00022989"/>
    </source>
</evidence>
<name>A0A343JC31_9CLOT</name>
<evidence type="ECO:0000256" key="6">
    <source>
        <dbReference type="ARBA" id="ARBA00022692"/>
    </source>
</evidence>
<dbReference type="Proteomes" id="UP000264883">
    <property type="component" value="Chromosome"/>
</dbReference>
<evidence type="ECO:0000256" key="9">
    <source>
        <dbReference type="ARBA" id="ARBA00023136"/>
    </source>
</evidence>
<gene>
    <name evidence="11" type="ORF">BEN51_06230</name>
</gene>
<dbReference type="GO" id="GO:0005886">
    <property type="term" value="C:plasma membrane"/>
    <property type="evidence" value="ECO:0007669"/>
    <property type="project" value="UniProtKB-SubCell"/>
</dbReference>
<dbReference type="PANTHER" id="PTHR35091:SF2">
    <property type="entry name" value="FLAGELLAR PROTEIN FLIL"/>
    <property type="match status" value="1"/>
</dbReference>
<keyword evidence="9 10" id="KW-0472">Membrane</keyword>
<dbReference type="InterPro" id="IPR005503">
    <property type="entry name" value="FliL"/>
</dbReference>
<sequence>MAKNKEDKKSMGKLFLIIFVIIAAIGGGVFAGTYFAMNKSAANEPVYIKEAYYEVGEIFVNLSDEKERRYVKLNLSISYDTLNKDLAAELTEKAVAIKDIANFYFKSCKAKDFEPANEAILKGTLLERINAKLTSGRLIDVYISEIIVQ</sequence>
<dbReference type="RefSeq" id="WP_119865227.1">
    <property type="nucleotide sequence ID" value="NZ_CP016786.1"/>
</dbReference>
<keyword evidence="11" id="KW-0969">Cilium</keyword>
<evidence type="ECO:0000256" key="7">
    <source>
        <dbReference type="ARBA" id="ARBA00022779"/>
    </source>
</evidence>
<dbReference type="KEGG" id="cia:BEN51_06230"/>
<comment type="subcellular location">
    <subcellularLocation>
        <location evidence="2">Cell membrane</location>
        <topology evidence="2">Single-pass membrane protein</topology>
    </subcellularLocation>
</comment>
<dbReference type="PANTHER" id="PTHR35091">
    <property type="entry name" value="FLAGELLAR PROTEIN FLIL"/>
    <property type="match status" value="1"/>
</dbReference>
<dbReference type="GO" id="GO:0009425">
    <property type="term" value="C:bacterial-type flagellum basal body"/>
    <property type="evidence" value="ECO:0007669"/>
    <property type="project" value="InterPro"/>
</dbReference>
<accession>A0A343JC31</accession>
<keyword evidence="6" id="KW-0812">Transmembrane</keyword>
<reference evidence="11 12" key="1">
    <citation type="submission" date="2016-08" db="EMBL/GenBank/DDBJ databases">
        <title>Complete Genome Sequence Of The Indigo Reducing Clostridium isatidis DSM15098.</title>
        <authorList>
            <person name="Little G.T."/>
            <person name="Minton N.P."/>
        </authorList>
    </citation>
    <scope>NUCLEOTIDE SEQUENCE [LARGE SCALE GENOMIC DNA]</scope>
    <source>
        <strain evidence="11 12">DSM 15098</strain>
    </source>
</reference>
<evidence type="ECO:0000256" key="5">
    <source>
        <dbReference type="ARBA" id="ARBA00022500"/>
    </source>
</evidence>
<dbReference type="GO" id="GO:0071978">
    <property type="term" value="P:bacterial-type flagellum-dependent swarming motility"/>
    <property type="evidence" value="ECO:0007669"/>
    <property type="project" value="TreeGrafter"/>
</dbReference>
<evidence type="ECO:0000256" key="2">
    <source>
        <dbReference type="ARBA" id="ARBA00004162"/>
    </source>
</evidence>
<keyword evidence="12" id="KW-1185">Reference proteome</keyword>
<dbReference type="EMBL" id="CP016786">
    <property type="protein sequence ID" value="ASW43089.1"/>
    <property type="molecule type" value="Genomic_DNA"/>
</dbReference>
<dbReference type="AlphaFoldDB" id="A0A343JC31"/>
<keyword evidence="11" id="KW-0282">Flagellum</keyword>